<evidence type="ECO:0000256" key="4">
    <source>
        <dbReference type="ARBA" id="ARBA00022741"/>
    </source>
</evidence>
<name>A0A6I5RT22_9PSED</name>
<dbReference type="GO" id="GO:0003848">
    <property type="term" value="F:2-amino-4-hydroxy-6-hydroxymethyldihydropteridine diphosphokinase activity"/>
    <property type="evidence" value="ECO:0007669"/>
    <property type="project" value="UniProtKB-EC"/>
</dbReference>
<keyword evidence="10" id="KW-1185">Reference proteome</keyword>
<accession>A0A6I5RT22</accession>
<evidence type="ECO:0000256" key="3">
    <source>
        <dbReference type="ARBA" id="ARBA00022679"/>
    </source>
</evidence>
<dbReference type="Pfam" id="PF01288">
    <property type="entry name" value="HPPK"/>
    <property type="match status" value="1"/>
</dbReference>
<evidence type="ECO:0000259" key="8">
    <source>
        <dbReference type="Pfam" id="PF01288"/>
    </source>
</evidence>
<evidence type="ECO:0000256" key="5">
    <source>
        <dbReference type="ARBA" id="ARBA00022777"/>
    </source>
</evidence>
<dbReference type="Proteomes" id="UP000471751">
    <property type="component" value="Unassembled WGS sequence"/>
</dbReference>
<sequence>MTALQRRTFGFTDIQVHDVYLGLGSNLRRQWHLSQACIALRTSLGPLRCSSVFESRAVGLSAPPFFNMVVQAQTSRSLASLVAELKALEVRFGRCRETPEQVSLDIDLLMYGDQVGQFGDLELPRPEILEQAFVLKPLAQLAPTSRHPRNGQTFSELWNGFAVNAR</sequence>
<dbReference type="UniPathway" id="UPA00077">
    <property type="reaction ID" value="UER00155"/>
</dbReference>
<dbReference type="GO" id="GO:0046654">
    <property type="term" value="P:tetrahydrofolate biosynthetic process"/>
    <property type="evidence" value="ECO:0007669"/>
    <property type="project" value="UniProtKB-UniPathway"/>
</dbReference>
<dbReference type="AlphaFoldDB" id="A0A6I5RT22"/>
<dbReference type="GO" id="GO:0016301">
    <property type="term" value="F:kinase activity"/>
    <property type="evidence" value="ECO:0007669"/>
    <property type="project" value="UniProtKB-KW"/>
</dbReference>
<dbReference type="Gene3D" id="3.30.70.560">
    <property type="entry name" value="7,8-Dihydro-6-hydroxymethylpterin-pyrophosphokinase HPPK"/>
    <property type="match status" value="1"/>
</dbReference>
<dbReference type="SUPFAM" id="SSF55083">
    <property type="entry name" value="6-hydroxymethyl-7,8-dihydropterin pyrophosphokinase, HPPK"/>
    <property type="match status" value="1"/>
</dbReference>
<comment type="caution">
    <text evidence="9">The sequence shown here is derived from an EMBL/GenBank/DDBJ whole genome shotgun (WGS) entry which is preliminary data.</text>
</comment>
<evidence type="ECO:0000256" key="2">
    <source>
        <dbReference type="ARBA" id="ARBA00013253"/>
    </source>
</evidence>
<keyword evidence="4" id="KW-0547">Nucleotide-binding</keyword>
<dbReference type="InterPro" id="IPR035907">
    <property type="entry name" value="Hppk_sf"/>
</dbReference>
<dbReference type="InterPro" id="IPR000550">
    <property type="entry name" value="Hppk"/>
</dbReference>
<dbReference type="NCBIfam" id="TIGR01498">
    <property type="entry name" value="folK"/>
    <property type="match status" value="1"/>
</dbReference>
<dbReference type="EC" id="2.7.6.3" evidence="2"/>
<reference evidence="9 10" key="1">
    <citation type="submission" date="2020-02" db="EMBL/GenBank/DDBJ databases">
        <title>Broccoli isolated Pseudomonas sp.</title>
        <authorList>
            <person name="Fujikawa T."/>
            <person name="Sawada H."/>
        </authorList>
    </citation>
    <scope>NUCLEOTIDE SEQUENCE [LARGE SCALE GENOMIC DNA]</scope>
    <source>
        <strain evidence="9 10">JCM 32154</strain>
    </source>
</reference>
<evidence type="ECO:0000313" key="10">
    <source>
        <dbReference type="Proteomes" id="UP000471751"/>
    </source>
</evidence>
<dbReference type="CDD" id="cd00483">
    <property type="entry name" value="HPPK"/>
    <property type="match status" value="1"/>
</dbReference>
<gene>
    <name evidence="9" type="primary">folK</name>
    <name evidence="9" type="ORF">G3O07_18780</name>
</gene>
<dbReference type="GO" id="GO:0046656">
    <property type="term" value="P:folic acid biosynthetic process"/>
    <property type="evidence" value="ECO:0007669"/>
    <property type="project" value="UniProtKB-KW"/>
</dbReference>
<evidence type="ECO:0000256" key="6">
    <source>
        <dbReference type="ARBA" id="ARBA00022840"/>
    </source>
</evidence>
<dbReference type="PANTHER" id="PTHR43071:SF2">
    <property type="entry name" value="2-AMINO-4-HYDROXY-6-HYDROXYMETHYLDIHYDROPTERIDINE PYROPHOSPHOKINASE"/>
    <property type="match status" value="1"/>
</dbReference>
<dbReference type="PANTHER" id="PTHR43071">
    <property type="entry name" value="2-AMINO-4-HYDROXY-6-HYDROXYMETHYLDIHYDROPTERIDINE PYROPHOSPHOKINASE"/>
    <property type="match status" value="1"/>
</dbReference>
<keyword evidence="6" id="KW-0067">ATP-binding</keyword>
<comment type="pathway">
    <text evidence="1">Cofactor biosynthesis; tetrahydrofolate biosynthesis; 2-amino-4-hydroxy-6-hydroxymethyl-7,8-dihydropteridine diphosphate from 7,8-dihydroneopterin triphosphate: step 4/4.</text>
</comment>
<evidence type="ECO:0000256" key="7">
    <source>
        <dbReference type="ARBA" id="ARBA00022909"/>
    </source>
</evidence>
<organism evidence="9 10">
    <name type="scientific">Pseudomonas laurentiana</name>
    <dbReference type="NCBI Taxonomy" id="2364649"/>
    <lineage>
        <taxon>Bacteria</taxon>
        <taxon>Pseudomonadati</taxon>
        <taxon>Pseudomonadota</taxon>
        <taxon>Gammaproteobacteria</taxon>
        <taxon>Pseudomonadales</taxon>
        <taxon>Pseudomonadaceae</taxon>
        <taxon>Pseudomonas</taxon>
    </lineage>
</organism>
<evidence type="ECO:0000313" key="9">
    <source>
        <dbReference type="EMBL" id="NES11324.1"/>
    </source>
</evidence>
<protein>
    <recommendedName>
        <fullName evidence="2">2-amino-4-hydroxy-6-hydroxymethyldihydropteridine diphosphokinase</fullName>
        <ecNumber evidence="2">2.7.6.3</ecNumber>
    </recommendedName>
</protein>
<proteinExistence type="predicted"/>
<dbReference type="EMBL" id="JAAHBT010000234">
    <property type="protein sequence ID" value="NES11324.1"/>
    <property type="molecule type" value="Genomic_DNA"/>
</dbReference>
<feature type="domain" description="7,8-dihydro-6-hydroxymethylpterin-pyrophosphokinase" evidence="8">
    <location>
        <begin position="20"/>
        <end position="143"/>
    </location>
</feature>
<keyword evidence="3 9" id="KW-0808">Transferase</keyword>
<keyword evidence="5 9" id="KW-0418">Kinase</keyword>
<evidence type="ECO:0000256" key="1">
    <source>
        <dbReference type="ARBA" id="ARBA00005051"/>
    </source>
</evidence>
<dbReference type="GO" id="GO:0005524">
    <property type="term" value="F:ATP binding"/>
    <property type="evidence" value="ECO:0007669"/>
    <property type="project" value="UniProtKB-KW"/>
</dbReference>
<keyword evidence="7" id="KW-0289">Folate biosynthesis</keyword>